<dbReference type="Pfam" id="PF13927">
    <property type="entry name" value="Ig_3"/>
    <property type="match status" value="1"/>
</dbReference>
<dbReference type="InterPro" id="IPR013783">
    <property type="entry name" value="Ig-like_fold"/>
</dbReference>
<keyword evidence="1" id="KW-0812">Transmembrane</keyword>
<evidence type="ECO:0000313" key="4">
    <source>
        <dbReference type="EnsemblMetazoa" id="PHUM595200-PA"/>
    </source>
</evidence>
<evidence type="ECO:0000313" key="5">
    <source>
        <dbReference type="Proteomes" id="UP000009046"/>
    </source>
</evidence>
<evidence type="ECO:0000313" key="3">
    <source>
        <dbReference type="EMBL" id="EEB19863.1"/>
    </source>
</evidence>
<reference evidence="3" key="2">
    <citation type="submission" date="2007-04" db="EMBL/GenBank/DDBJ databases">
        <title>The genome of the human body louse.</title>
        <authorList>
            <consortium name="The Human Body Louse Genome Consortium"/>
            <person name="Kirkness E."/>
            <person name="Walenz B."/>
            <person name="Hass B."/>
            <person name="Bruggner R."/>
            <person name="Strausberg R."/>
        </authorList>
    </citation>
    <scope>NUCLEOTIDE SEQUENCE</scope>
    <source>
        <strain evidence="3">USDA</strain>
    </source>
</reference>
<proteinExistence type="predicted"/>
<dbReference type="KEGG" id="phu:Phum_PHUM595200"/>
<dbReference type="Proteomes" id="UP000009046">
    <property type="component" value="Unassembled WGS sequence"/>
</dbReference>
<dbReference type="SMART" id="SM00409">
    <property type="entry name" value="IG"/>
    <property type="match status" value="1"/>
</dbReference>
<dbReference type="EMBL" id="AAZO01007254">
    <property type="status" value="NOT_ANNOTATED_CDS"/>
    <property type="molecule type" value="Genomic_DNA"/>
</dbReference>
<dbReference type="HOGENOM" id="CLU_046341_8_0_1"/>
<reference evidence="4" key="3">
    <citation type="submission" date="2020-05" db="UniProtKB">
        <authorList>
            <consortium name="EnsemblMetazoa"/>
        </authorList>
    </citation>
    <scope>IDENTIFICATION</scope>
    <source>
        <strain evidence="4">USDA</strain>
    </source>
</reference>
<dbReference type="OMA" id="QISSMEY"/>
<dbReference type="InterPro" id="IPR036179">
    <property type="entry name" value="Ig-like_dom_sf"/>
</dbReference>
<keyword evidence="1" id="KW-1133">Transmembrane helix</keyword>
<reference evidence="3" key="1">
    <citation type="submission" date="2007-04" db="EMBL/GenBank/DDBJ databases">
        <title>Annotation of Pediculus humanus corporis strain USDA.</title>
        <authorList>
            <person name="Kirkness E."/>
            <person name="Hannick L."/>
            <person name="Hass B."/>
            <person name="Bruggner R."/>
            <person name="Lawson D."/>
            <person name="Bidwell S."/>
            <person name="Joardar V."/>
            <person name="Caler E."/>
            <person name="Walenz B."/>
            <person name="Inman J."/>
            <person name="Schobel S."/>
            <person name="Galinsky K."/>
            <person name="Amedeo P."/>
            <person name="Strausberg R."/>
        </authorList>
    </citation>
    <scope>NUCLEOTIDE SEQUENCE</scope>
    <source>
        <strain evidence="3">USDA</strain>
    </source>
</reference>
<dbReference type="STRING" id="121224.E0W2K7"/>
<dbReference type="eggNOG" id="KOG3510">
    <property type="taxonomic scope" value="Eukaryota"/>
</dbReference>
<dbReference type="EnsemblMetazoa" id="PHUM595200-RA">
    <property type="protein sequence ID" value="PHUM595200-PA"/>
    <property type="gene ID" value="PHUM595200"/>
</dbReference>
<keyword evidence="1" id="KW-0472">Membrane</keyword>
<dbReference type="EMBL" id="AAZO01007253">
    <property type="status" value="NOT_ANNOTATED_CDS"/>
    <property type="molecule type" value="Genomic_DNA"/>
</dbReference>
<organism>
    <name type="scientific">Pediculus humanus subsp. corporis</name>
    <name type="common">Body louse</name>
    <dbReference type="NCBI Taxonomy" id="121224"/>
    <lineage>
        <taxon>Eukaryota</taxon>
        <taxon>Metazoa</taxon>
        <taxon>Ecdysozoa</taxon>
        <taxon>Arthropoda</taxon>
        <taxon>Hexapoda</taxon>
        <taxon>Insecta</taxon>
        <taxon>Pterygota</taxon>
        <taxon>Neoptera</taxon>
        <taxon>Paraneoptera</taxon>
        <taxon>Psocodea</taxon>
        <taxon>Troctomorpha</taxon>
        <taxon>Phthiraptera</taxon>
        <taxon>Anoplura</taxon>
        <taxon>Pediculidae</taxon>
        <taxon>Pediculus</taxon>
    </lineage>
</organism>
<dbReference type="AlphaFoldDB" id="E0W2K7"/>
<protein>
    <recommendedName>
        <fullName evidence="2">Ig-like domain-containing protein</fullName>
    </recommendedName>
</protein>
<dbReference type="OrthoDB" id="10031887at2759"/>
<dbReference type="GeneID" id="8239596"/>
<feature type="transmembrane region" description="Helical" evidence="1">
    <location>
        <begin position="106"/>
        <end position="125"/>
    </location>
</feature>
<dbReference type="CDD" id="cd00096">
    <property type="entry name" value="Ig"/>
    <property type="match status" value="1"/>
</dbReference>
<gene>
    <name evidence="4" type="primary">8239596</name>
    <name evidence="3" type="ORF">Phum_PHUM595200</name>
</gene>
<name>E0W2K7_PEDHC</name>
<dbReference type="InterPro" id="IPR007110">
    <property type="entry name" value="Ig-like_dom"/>
</dbReference>
<dbReference type="RefSeq" id="XP_002432601.1">
    <property type="nucleotide sequence ID" value="XM_002432556.1"/>
</dbReference>
<keyword evidence="5" id="KW-1185">Reference proteome</keyword>
<feature type="domain" description="Ig-like" evidence="2">
    <location>
        <begin position="1"/>
        <end position="82"/>
    </location>
</feature>
<dbReference type="EMBL" id="DS235878">
    <property type="protein sequence ID" value="EEB19863.1"/>
    <property type="molecule type" value="Genomic_DNA"/>
</dbReference>
<dbReference type="PROSITE" id="PS50835">
    <property type="entry name" value="IG_LIKE"/>
    <property type="match status" value="1"/>
</dbReference>
<dbReference type="InterPro" id="IPR037448">
    <property type="entry name" value="Zig-8"/>
</dbReference>
<dbReference type="GO" id="GO:0032589">
    <property type="term" value="C:neuron projection membrane"/>
    <property type="evidence" value="ECO:0007669"/>
    <property type="project" value="TreeGrafter"/>
</dbReference>
<sequence>MVKRINKKPFDCIIPKSPSPPQYVFWYHNERMINYDTTRGGITVSTEPGLKTHSRLIINSASLSDSGNYTCRASNTEADTIYVFVTKGDNTAAIQRQESSSPKNQISSMEYILTIIIIIIIPNVIR</sequence>
<dbReference type="InterPro" id="IPR003599">
    <property type="entry name" value="Ig_sub"/>
</dbReference>
<dbReference type="GO" id="GO:0050808">
    <property type="term" value="P:synapse organization"/>
    <property type="evidence" value="ECO:0007669"/>
    <property type="project" value="TreeGrafter"/>
</dbReference>
<evidence type="ECO:0000259" key="2">
    <source>
        <dbReference type="PROSITE" id="PS50835"/>
    </source>
</evidence>
<dbReference type="PANTHER" id="PTHR23279:SF45">
    <property type="entry name" value="DEFECTIVE PROBOSCIS EXTENSION RESPONSE 12, ISOFORM C"/>
    <property type="match status" value="1"/>
</dbReference>
<dbReference type="CTD" id="8239596"/>
<dbReference type="InParanoid" id="E0W2K7"/>
<dbReference type="SUPFAM" id="SSF48726">
    <property type="entry name" value="Immunoglobulin"/>
    <property type="match status" value="1"/>
</dbReference>
<dbReference type="Gene3D" id="2.60.40.10">
    <property type="entry name" value="Immunoglobulins"/>
    <property type="match status" value="1"/>
</dbReference>
<accession>E0W2K7</accession>
<dbReference type="VEuPathDB" id="VectorBase:PHUM595200"/>
<dbReference type="PANTHER" id="PTHR23279">
    <property type="entry name" value="DEFECTIVE PROBOSCIS EXTENSION RESPONSE DPR -RELATED"/>
    <property type="match status" value="1"/>
</dbReference>
<evidence type="ECO:0000256" key="1">
    <source>
        <dbReference type="SAM" id="Phobius"/>
    </source>
</evidence>